<accession>A0A9Q8UV62</accession>
<dbReference type="Proteomes" id="UP000756132">
    <property type="component" value="Chromosome 11"/>
</dbReference>
<proteinExistence type="predicted"/>
<dbReference type="KEGG" id="ffu:CLAFUR5_12858"/>
<dbReference type="AlphaFoldDB" id="A0A9Q8UV62"/>
<sequence length="186" mass="20499">MAPNGSIGTHCYHTPPSSPSVQQTSSSSSFTPGDPSADSSGATGCPVCAARMEEEKDALKTMLHGIKVWTQTKSMRELIPTPNRHGFPVTGDDINPDIIRGAYRLAGEVLDKCRFRLFLRKAVKERTGSKDNPAEFIDYDRVRLLSAQDEALQGQRKEYEDIFAKGVAQGRDEAYEEGYKDGRNSL</sequence>
<gene>
    <name evidence="2" type="ORF">CLAFUR5_12858</name>
</gene>
<dbReference type="EMBL" id="CP090173">
    <property type="protein sequence ID" value="UJO23532.1"/>
    <property type="molecule type" value="Genomic_DNA"/>
</dbReference>
<name>A0A9Q8UV62_PASFU</name>
<dbReference type="RefSeq" id="XP_047767898.1">
    <property type="nucleotide sequence ID" value="XM_047912006.1"/>
</dbReference>
<evidence type="ECO:0000313" key="3">
    <source>
        <dbReference type="Proteomes" id="UP000756132"/>
    </source>
</evidence>
<dbReference type="GeneID" id="71992736"/>
<evidence type="ECO:0000313" key="2">
    <source>
        <dbReference type="EMBL" id="UJO23532.1"/>
    </source>
</evidence>
<reference evidence="2" key="1">
    <citation type="submission" date="2021-12" db="EMBL/GenBank/DDBJ databases">
        <authorList>
            <person name="Zaccaron A."/>
            <person name="Stergiopoulos I."/>
        </authorList>
    </citation>
    <scope>NUCLEOTIDE SEQUENCE</scope>
    <source>
        <strain evidence="2">Race5_Kim</strain>
    </source>
</reference>
<protein>
    <submittedName>
        <fullName evidence="2">Uncharacterized protein</fullName>
    </submittedName>
</protein>
<organism evidence="2 3">
    <name type="scientific">Passalora fulva</name>
    <name type="common">Tomato leaf mold</name>
    <name type="synonym">Cladosporium fulvum</name>
    <dbReference type="NCBI Taxonomy" id="5499"/>
    <lineage>
        <taxon>Eukaryota</taxon>
        <taxon>Fungi</taxon>
        <taxon>Dikarya</taxon>
        <taxon>Ascomycota</taxon>
        <taxon>Pezizomycotina</taxon>
        <taxon>Dothideomycetes</taxon>
        <taxon>Dothideomycetidae</taxon>
        <taxon>Mycosphaerellales</taxon>
        <taxon>Mycosphaerellaceae</taxon>
        <taxon>Fulvia</taxon>
    </lineage>
</organism>
<evidence type="ECO:0000256" key="1">
    <source>
        <dbReference type="SAM" id="MobiDB-lite"/>
    </source>
</evidence>
<feature type="compositionally biased region" description="Low complexity" evidence="1">
    <location>
        <begin position="19"/>
        <end position="36"/>
    </location>
</feature>
<reference evidence="2" key="2">
    <citation type="journal article" date="2022" name="Microb. Genom.">
        <title>A chromosome-scale genome assembly of the tomato pathogen Cladosporium fulvum reveals a compartmentalized genome architecture and the presence of a dispensable chromosome.</title>
        <authorList>
            <person name="Zaccaron A.Z."/>
            <person name="Chen L.H."/>
            <person name="Samaras A."/>
            <person name="Stergiopoulos I."/>
        </authorList>
    </citation>
    <scope>NUCLEOTIDE SEQUENCE</scope>
    <source>
        <strain evidence="2">Race5_Kim</strain>
    </source>
</reference>
<feature type="region of interest" description="Disordered" evidence="1">
    <location>
        <begin position="1"/>
        <end position="44"/>
    </location>
</feature>
<keyword evidence="3" id="KW-1185">Reference proteome</keyword>